<dbReference type="InterPro" id="IPR018997">
    <property type="entry name" value="PUB_domain"/>
</dbReference>
<feature type="compositionally biased region" description="Basic and acidic residues" evidence="1">
    <location>
        <begin position="121"/>
        <end position="170"/>
    </location>
</feature>
<dbReference type="CDD" id="cd09212">
    <property type="entry name" value="PUB"/>
    <property type="match status" value="1"/>
</dbReference>
<dbReference type="SMART" id="SM00580">
    <property type="entry name" value="PUG"/>
    <property type="match status" value="1"/>
</dbReference>
<evidence type="ECO:0000259" key="2">
    <source>
        <dbReference type="Pfam" id="PF09409"/>
    </source>
</evidence>
<keyword evidence="4" id="KW-1185">Reference proteome</keyword>
<evidence type="ECO:0000313" key="4">
    <source>
        <dbReference type="Proteomes" id="UP001209570"/>
    </source>
</evidence>
<gene>
    <name evidence="3" type="ORF">P43SY_002241</name>
</gene>
<dbReference type="Gene3D" id="1.20.58.2190">
    <property type="match status" value="1"/>
</dbReference>
<reference evidence="3" key="1">
    <citation type="submission" date="2021-12" db="EMBL/GenBank/DDBJ databases">
        <title>Prjna785345.</title>
        <authorList>
            <person name="Rujirawat T."/>
            <person name="Krajaejun T."/>
        </authorList>
    </citation>
    <scope>NUCLEOTIDE SEQUENCE</scope>
    <source>
        <strain evidence="3">Pi057C3</strain>
    </source>
</reference>
<accession>A0AAD5QEM7</accession>
<feature type="domain" description="PUB" evidence="2">
    <location>
        <begin position="232"/>
        <end position="306"/>
    </location>
</feature>
<dbReference type="PANTHER" id="PTHR46713:SF1">
    <property type="entry name" value="F13M7.16 PROTEIN"/>
    <property type="match status" value="1"/>
</dbReference>
<protein>
    <recommendedName>
        <fullName evidence="2">PUB domain-containing protein</fullName>
    </recommendedName>
</protein>
<dbReference type="EMBL" id="JAKCXM010000006">
    <property type="protein sequence ID" value="KAJ0409107.1"/>
    <property type="molecule type" value="Genomic_DNA"/>
</dbReference>
<comment type="caution">
    <text evidence="3">The sequence shown here is derived from an EMBL/GenBank/DDBJ whole genome shotgun (WGS) entry which is preliminary data.</text>
</comment>
<dbReference type="Pfam" id="PF09409">
    <property type="entry name" value="PUB"/>
    <property type="match status" value="1"/>
</dbReference>
<dbReference type="AlphaFoldDB" id="A0AAD5QEM7"/>
<dbReference type="InterPro" id="IPR036339">
    <property type="entry name" value="PUB-like_dom_sf"/>
</dbReference>
<evidence type="ECO:0000313" key="3">
    <source>
        <dbReference type="EMBL" id="KAJ0409107.1"/>
    </source>
</evidence>
<dbReference type="SUPFAM" id="SSF143503">
    <property type="entry name" value="PUG domain-like"/>
    <property type="match status" value="1"/>
</dbReference>
<name>A0AAD5QEM7_PYTIN</name>
<dbReference type="Proteomes" id="UP001209570">
    <property type="component" value="Unassembled WGS sequence"/>
</dbReference>
<sequence length="333" mass="38257">MSELKAALAGVERLEGELLALQRLVDEQLAGLDTAAVLSLEPRLRALVDSAENEVAPLAEKLRQRSKMTDPVTNEPRFGPKTMERVLDMLRRFDVIKTDLDGAPWVERLHSAIAGSQEQEASQREREMSAQRQLEEQRLMQQRAEDAQRQQKEAEERERQRVAKEEEQRRTAELARLAEEKRAERERQRLAEEARIREEQRQLDQRNAQAIVGVDGLACALSALQHAITDQNVYRQTLQRLLVLVSNICASPENAAFRSIPKDNPHFHNDIGQHDGGHDALLSLGFREMEPEAGKRVFVMEEPNLEEDLDKWSNWFDGLKVMKEFLEEKRKMA</sequence>
<evidence type="ECO:0000256" key="1">
    <source>
        <dbReference type="SAM" id="MobiDB-lite"/>
    </source>
</evidence>
<dbReference type="PANTHER" id="PTHR46713">
    <property type="entry name" value="F13M7.16 PROTEIN"/>
    <property type="match status" value="1"/>
</dbReference>
<organism evidence="3 4">
    <name type="scientific">Pythium insidiosum</name>
    <name type="common">Pythiosis disease agent</name>
    <dbReference type="NCBI Taxonomy" id="114742"/>
    <lineage>
        <taxon>Eukaryota</taxon>
        <taxon>Sar</taxon>
        <taxon>Stramenopiles</taxon>
        <taxon>Oomycota</taxon>
        <taxon>Peronosporomycetes</taxon>
        <taxon>Pythiales</taxon>
        <taxon>Pythiaceae</taxon>
        <taxon>Pythium</taxon>
    </lineage>
</organism>
<feature type="region of interest" description="Disordered" evidence="1">
    <location>
        <begin position="115"/>
        <end position="170"/>
    </location>
</feature>
<proteinExistence type="predicted"/>